<dbReference type="Gene3D" id="2.160.10.10">
    <property type="entry name" value="Hexapeptide repeat proteins"/>
    <property type="match status" value="1"/>
</dbReference>
<dbReference type="Pfam" id="PF17836">
    <property type="entry name" value="PglD_N"/>
    <property type="match status" value="1"/>
</dbReference>
<evidence type="ECO:0000259" key="2">
    <source>
        <dbReference type="Pfam" id="PF17836"/>
    </source>
</evidence>
<dbReference type="CDD" id="cd03360">
    <property type="entry name" value="LbH_AT_putative"/>
    <property type="match status" value="1"/>
</dbReference>
<dbReference type="InterPro" id="IPR050179">
    <property type="entry name" value="Trans_hexapeptide_repeat"/>
</dbReference>
<organism evidence="3 4">
    <name type="scientific">Campylobacter lanienae</name>
    <dbReference type="NCBI Taxonomy" id="75658"/>
    <lineage>
        <taxon>Bacteria</taxon>
        <taxon>Pseudomonadati</taxon>
        <taxon>Campylobacterota</taxon>
        <taxon>Epsilonproteobacteria</taxon>
        <taxon>Campylobacterales</taxon>
        <taxon>Campylobacteraceae</taxon>
        <taxon>Campylobacter</taxon>
    </lineage>
</organism>
<evidence type="ECO:0000313" key="4">
    <source>
        <dbReference type="Proteomes" id="UP000321599"/>
    </source>
</evidence>
<dbReference type="InterPro" id="IPR020019">
    <property type="entry name" value="AcTrfase_PglD-like"/>
</dbReference>
<dbReference type="PANTHER" id="PTHR43300:SF7">
    <property type="entry name" value="UDP-N-ACETYLBACILLOSAMINE N-ACETYLTRANSFERASE"/>
    <property type="match status" value="1"/>
</dbReference>
<name>A0ABY3G7I9_9BACT</name>
<feature type="domain" description="PglD N-terminal" evidence="2">
    <location>
        <begin position="6"/>
        <end position="86"/>
    </location>
</feature>
<dbReference type="RefSeq" id="WP_147499006.1">
    <property type="nucleotide sequence ID" value="NZ_VOAV01000026.1"/>
</dbReference>
<dbReference type="EMBL" id="VOAV01000026">
    <property type="protein sequence ID" value="TWO28307.1"/>
    <property type="molecule type" value="Genomic_DNA"/>
</dbReference>
<proteinExistence type="inferred from homology"/>
<accession>A0ABY3G7I9</accession>
<sequence length="224" mass="25473">MKKTKKLIIFGNTNYAEMVCDYFEGYSEYEVVCFAVNNSYKQSEVFYNKELVDFEDIEKKYSPNAYEMFIAIGSSNLNKNREIIYKQAIEKGYNLATFIHPDAYISDKVSIGKNCIIMECARILRKTIIGDNVIIWPSAFISHDNIIKNNCYIVRATNGFCEIGENCFLGAGSMIADKVKIAPNNFITMLAAVRTNTEEDSIYEGIPAKKRQGISATFFAKRLK</sequence>
<keyword evidence="4" id="KW-1185">Reference proteome</keyword>
<dbReference type="PANTHER" id="PTHR43300">
    <property type="entry name" value="ACETYLTRANSFERASE"/>
    <property type="match status" value="1"/>
</dbReference>
<dbReference type="InterPro" id="IPR011004">
    <property type="entry name" value="Trimer_LpxA-like_sf"/>
</dbReference>
<reference evidence="3 4" key="1">
    <citation type="submission" date="2019-07" db="EMBL/GenBank/DDBJ databases">
        <title>Rapid identification of Enteric Bacteria from Whole Genome Sequences (WGS) using Average Nucleotide Identity (ANI).</title>
        <authorList>
            <person name="Lane C."/>
        </authorList>
    </citation>
    <scope>NUCLEOTIDE SEQUENCE [LARGE SCALE GENOMIC DNA]</scope>
    <source>
        <strain evidence="3 4">2013D-9588</strain>
    </source>
</reference>
<protein>
    <submittedName>
        <fullName evidence="3">Acetyltransferase</fullName>
    </submittedName>
</protein>
<dbReference type="SUPFAM" id="SSF51161">
    <property type="entry name" value="Trimeric LpxA-like enzymes"/>
    <property type="match status" value="1"/>
</dbReference>
<comment type="similarity">
    <text evidence="1">Belongs to the transferase hexapeptide repeat family.</text>
</comment>
<dbReference type="Gene3D" id="3.40.50.20">
    <property type="match status" value="1"/>
</dbReference>
<evidence type="ECO:0000313" key="3">
    <source>
        <dbReference type="EMBL" id="TWO28307.1"/>
    </source>
</evidence>
<comment type="caution">
    <text evidence="3">The sequence shown here is derived from an EMBL/GenBank/DDBJ whole genome shotgun (WGS) entry which is preliminary data.</text>
</comment>
<evidence type="ECO:0000256" key="1">
    <source>
        <dbReference type="ARBA" id="ARBA00007274"/>
    </source>
</evidence>
<dbReference type="InterPro" id="IPR041561">
    <property type="entry name" value="PglD_N"/>
</dbReference>
<dbReference type="Proteomes" id="UP000321599">
    <property type="component" value="Unassembled WGS sequence"/>
</dbReference>
<gene>
    <name evidence="3" type="ORF">XK09_05595</name>
</gene>